<accession>C4Z657</accession>
<keyword evidence="1" id="KW-0614">Plasmid</keyword>
<geneLocation type="plasmid" evidence="2">
    <name>pEubeli2</name>
</geneLocation>
<organism evidence="1 2">
    <name type="scientific">Lachnospira eligens (strain ATCC 27750 / DSM 3376 / VPI C15-48 / C15-B4)</name>
    <name type="common">Eubacterium eligens</name>
    <dbReference type="NCBI Taxonomy" id="515620"/>
    <lineage>
        <taxon>Bacteria</taxon>
        <taxon>Bacillati</taxon>
        <taxon>Bacillota</taxon>
        <taxon>Clostridia</taxon>
        <taxon>Lachnospirales</taxon>
        <taxon>Lachnospiraceae</taxon>
        <taxon>Lachnospira</taxon>
    </lineage>
</organism>
<protein>
    <submittedName>
        <fullName evidence="1">Uncharacterized protein</fullName>
    </submittedName>
</protein>
<dbReference type="Proteomes" id="UP000001476">
    <property type="component" value="Plasmid pEubeli2"/>
</dbReference>
<gene>
    <name evidence="1" type="ordered locus">EUBELI_20304</name>
</gene>
<evidence type="ECO:0000313" key="1">
    <source>
        <dbReference type="EMBL" id="ACR73449.1"/>
    </source>
</evidence>
<dbReference type="eggNOG" id="ENOG50346F5">
    <property type="taxonomic scope" value="Bacteria"/>
</dbReference>
<sequence>MREMKNDELLILENPFTCRDRYYKRRIRLSTCNDNGRKLKCFLIEYHKNVITGTGMRDIIHLLHYTVVKYSALKYPIMLDIGETSFNDKLVYIVLECVIHIVMEKYHRKVYICYKVTDSIWTEGFKYSCLNNVNDGFDIFEKKFKYDLDRKHFRKVFTYQDYCDKKCLSKLMTDIRCFLKNNCINESSVDELTEVLIELVGNSGEHAKTDCLIDLDLTDDTYKSTADDLDNYYGLNACVVNFSKELFYVPLMNKMKSSQEVNERHIWVKKAKNNHERYFSDKYSEKDFYTISSFQDKISGSIQKNKTGGRGLTSLISSLGEKASDQLCYMASGNRALFFYADHMRFNKEEFIGFNKNNDYINSIPEDGVIRDVDVYLPGTMYNLSYVIKKESIE</sequence>
<dbReference type="KEGG" id="eel:EUBELI_20304"/>
<dbReference type="EMBL" id="CP001106">
    <property type="protein sequence ID" value="ACR73449.1"/>
    <property type="molecule type" value="Genomic_DNA"/>
</dbReference>
<dbReference type="HOGENOM" id="CLU_699696_0_0_9"/>
<dbReference type="AlphaFoldDB" id="C4Z657"/>
<name>C4Z657_LACE2</name>
<proteinExistence type="predicted"/>
<keyword evidence="2" id="KW-1185">Reference proteome</keyword>
<evidence type="ECO:0000313" key="2">
    <source>
        <dbReference type="Proteomes" id="UP000001476"/>
    </source>
</evidence>
<reference evidence="1 2" key="1">
    <citation type="journal article" date="2009" name="Proc. Natl. Acad. Sci. U.S.A.">
        <title>Characterizing a model human gut microbiota composed of members of its two dominant bacterial phyla.</title>
        <authorList>
            <person name="Mahowald M.A."/>
            <person name="Rey F.E."/>
            <person name="Seedorf H."/>
            <person name="Turnbaugh P.J."/>
            <person name="Fulton R.S."/>
            <person name="Wollam A."/>
            <person name="Shah N."/>
            <person name="Wang C."/>
            <person name="Magrini V."/>
            <person name="Wilson R.K."/>
            <person name="Cantarel B.L."/>
            <person name="Coutinho P.M."/>
            <person name="Henrissat B."/>
            <person name="Crock L.W."/>
            <person name="Russell A."/>
            <person name="Verberkmoes N.C."/>
            <person name="Hettich R.L."/>
            <person name="Gordon J.I."/>
        </authorList>
    </citation>
    <scope>NUCLEOTIDE SEQUENCE [LARGE SCALE GENOMIC DNA]</scope>
    <source>
        <strain evidence="2">ATCC 27750 / DSM 3376 / VPI C15-48 / C15-B4</strain>
        <plasmid evidence="1">unnamed</plasmid>
    </source>
</reference>